<protein>
    <submittedName>
        <fullName evidence="2">Uncharacterized protein</fullName>
    </submittedName>
</protein>
<accession>A0A834WKY6</accession>
<dbReference type="AlphaFoldDB" id="A0A834WKY6"/>
<keyword evidence="3" id="KW-1185">Reference proteome</keyword>
<name>A0A834WKY6_9FABA</name>
<proteinExistence type="predicted"/>
<feature type="region of interest" description="Disordered" evidence="1">
    <location>
        <begin position="1"/>
        <end position="36"/>
    </location>
</feature>
<dbReference type="Proteomes" id="UP000634136">
    <property type="component" value="Unassembled WGS sequence"/>
</dbReference>
<feature type="compositionally biased region" description="Pro residues" evidence="1">
    <location>
        <begin position="1"/>
        <end position="11"/>
    </location>
</feature>
<sequence>MPSPPTDPSPPSYVHSTIQPDTQPPPTDPSPYEAKGHILSLDLVARI</sequence>
<reference evidence="2" key="1">
    <citation type="submission" date="2020-09" db="EMBL/GenBank/DDBJ databases">
        <title>Genome-Enabled Discovery of Anthraquinone Biosynthesis in Senna tora.</title>
        <authorList>
            <person name="Kang S.-H."/>
            <person name="Pandey R.P."/>
            <person name="Lee C.-M."/>
            <person name="Sim J.-S."/>
            <person name="Jeong J.-T."/>
            <person name="Choi B.-S."/>
            <person name="Jung M."/>
            <person name="Ginzburg D."/>
            <person name="Zhao K."/>
            <person name="Won S.Y."/>
            <person name="Oh T.-J."/>
            <person name="Yu Y."/>
            <person name="Kim N.-H."/>
            <person name="Lee O.R."/>
            <person name="Lee T.-H."/>
            <person name="Bashyal P."/>
            <person name="Kim T.-S."/>
            <person name="Lee W.-H."/>
            <person name="Kawkins C."/>
            <person name="Kim C.-K."/>
            <person name="Kim J.S."/>
            <person name="Ahn B.O."/>
            <person name="Rhee S.Y."/>
            <person name="Sohng J.K."/>
        </authorList>
    </citation>
    <scope>NUCLEOTIDE SEQUENCE</scope>
    <source>
        <tissue evidence="2">Leaf</tissue>
    </source>
</reference>
<organism evidence="2 3">
    <name type="scientific">Senna tora</name>
    <dbReference type="NCBI Taxonomy" id="362788"/>
    <lineage>
        <taxon>Eukaryota</taxon>
        <taxon>Viridiplantae</taxon>
        <taxon>Streptophyta</taxon>
        <taxon>Embryophyta</taxon>
        <taxon>Tracheophyta</taxon>
        <taxon>Spermatophyta</taxon>
        <taxon>Magnoliopsida</taxon>
        <taxon>eudicotyledons</taxon>
        <taxon>Gunneridae</taxon>
        <taxon>Pentapetalae</taxon>
        <taxon>rosids</taxon>
        <taxon>fabids</taxon>
        <taxon>Fabales</taxon>
        <taxon>Fabaceae</taxon>
        <taxon>Caesalpinioideae</taxon>
        <taxon>Cassia clade</taxon>
        <taxon>Senna</taxon>
    </lineage>
</organism>
<gene>
    <name evidence="2" type="ORF">G2W53_017971</name>
</gene>
<dbReference type="EMBL" id="JAAIUW010000006">
    <property type="protein sequence ID" value="KAF7826807.1"/>
    <property type="molecule type" value="Genomic_DNA"/>
</dbReference>
<evidence type="ECO:0000256" key="1">
    <source>
        <dbReference type="SAM" id="MobiDB-lite"/>
    </source>
</evidence>
<comment type="caution">
    <text evidence="2">The sequence shown here is derived from an EMBL/GenBank/DDBJ whole genome shotgun (WGS) entry which is preliminary data.</text>
</comment>
<evidence type="ECO:0000313" key="3">
    <source>
        <dbReference type="Proteomes" id="UP000634136"/>
    </source>
</evidence>
<evidence type="ECO:0000313" key="2">
    <source>
        <dbReference type="EMBL" id="KAF7826807.1"/>
    </source>
</evidence>